<comment type="subcellular location">
    <subcellularLocation>
        <location evidence="1">Nucleus</location>
    </subcellularLocation>
</comment>
<protein>
    <recommendedName>
        <fullName evidence="7">Transcription initiation factor TFIID subunit 12 domain-containing protein</fullName>
    </recommendedName>
</protein>
<comment type="similarity">
    <text evidence="2">Belongs to the TAF12 family.</text>
</comment>
<feature type="compositionally biased region" description="Low complexity" evidence="6">
    <location>
        <begin position="36"/>
        <end position="58"/>
    </location>
</feature>
<feature type="region of interest" description="Disordered" evidence="6">
    <location>
        <begin position="89"/>
        <end position="118"/>
    </location>
</feature>
<dbReference type="GO" id="GO:0051123">
    <property type="term" value="P:RNA polymerase II preinitiation complex assembly"/>
    <property type="evidence" value="ECO:0007669"/>
    <property type="project" value="TreeGrafter"/>
</dbReference>
<feature type="compositionally biased region" description="Low complexity" evidence="6">
    <location>
        <begin position="10"/>
        <end position="28"/>
    </location>
</feature>
<keyword evidence="3" id="KW-0805">Transcription regulation</keyword>
<feature type="compositionally biased region" description="Low complexity" evidence="6">
    <location>
        <begin position="201"/>
        <end position="226"/>
    </location>
</feature>
<feature type="compositionally biased region" description="Low complexity" evidence="6">
    <location>
        <begin position="382"/>
        <end position="392"/>
    </location>
</feature>
<evidence type="ECO:0000256" key="2">
    <source>
        <dbReference type="ARBA" id="ARBA00007530"/>
    </source>
</evidence>
<organism evidence="8 9">
    <name type="scientific">Coptis chinensis</name>
    <dbReference type="NCBI Taxonomy" id="261450"/>
    <lineage>
        <taxon>Eukaryota</taxon>
        <taxon>Viridiplantae</taxon>
        <taxon>Streptophyta</taxon>
        <taxon>Embryophyta</taxon>
        <taxon>Tracheophyta</taxon>
        <taxon>Spermatophyta</taxon>
        <taxon>Magnoliopsida</taxon>
        <taxon>Ranunculales</taxon>
        <taxon>Ranunculaceae</taxon>
        <taxon>Coptidoideae</taxon>
        <taxon>Coptis</taxon>
    </lineage>
</organism>
<gene>
    <name evidence="8" type="ORF">IFM89_037193</name>
</gene>
<evidence type="ECO:0000256" key="3">
    <source>
        <dbReference type="ARBA" id="ARBA00023015"/>
    </source>
</evidence>
<dbReference type="InterPro" id="IPR037794">
    <property type="entry name" value="TAF12"/>
</dbReference>
<dbReference type="InterPro" id="IPR003228">
    <property type="entry name" value="TFIID_TAF12_dom"/>
</dbReference>
<dbReference type="GO" id="GO:0000124">
    <property type="term" value="C:SAGA complex"/>
    <property type="evidence" value="ECO:0007669"/>
    <property type="project" value="InterPro"/>
</dbReference>
<dbReference type="InterPro" id="IPR009072">
    <property type="entry name" value="Histone-fold"/>
</dbReference>
<dbReference type="GO" id="GO:0003677">
    <property type="term" value="F:DNA binding"/>
    <property type="evidence" value="ECO:0007669"/>
    <property type="project" value="TreeGrafter"/>
</dbReference>
<evidence type="ECO:0000256" key="1">
    <source>
        <dbReference type="ARBA" id="ARBA00004123"/>
    </source>
</evidence>
<dbReference type="OrthoDB" id="2193432at2759"/>
<feature type="region of interest" description="Disordered" evidence="6">
    <location>
        <begin position="1"/>
        <end position="58"/>
    </location>
</feature>
<feature type="compositionally biased region" description="Low complexity" evidence="6">
    <location>
        <begin position="89"/>
        <end position="105"/>
    </location>
</feature>
<reference evidence="8 9" key="1">
    <citation type="submission" date="2020-10" db="EMBL/GenBank/DDBJ databases">
        <title>The Coptis chinensis genome and diversification of protoberbering-type alkaloids.</title>
        <authorList>
            <person name="Wang B."/>
            <person name="Shu S."/>
            <person name="Song C."/>
            <person name="Liu Y."/>
        </authorList>
    </citation>
    <scope>NUCLEOTIDE SEQUENCE [LARGE SCALE GENOMIC DNA]</scope>
    <source>
        <strain evidence="8">HL-2020</strain>
        <tissue evidence="8">Leaf</tissue>
    </source>
</reference>
<comment type="caution">
    <text evidence="8">The sequence shown here is derived from an EMBL/GenBank/DDBJ whole genome shotgun (WGS) entry which is preliminary data.</text>
</comment>
<feature type="region of interest" description="Disordered" evidence="6">
    <location>
        <begin position="201"/>
        <end position="232"/>
    </location>
</feature>
<evidence type="ECO:0000313" key="9">
    <source>
        <dbReference type="Proteomes" id="UP000631114"/>
    </source>
</evidence>
<feature type="region of interest" description="Disordered" evidence="6">
    <location>
        <begin position="382"/>
        <end position="403"/>
    </location>
</feature>
<sequence length="403" mass="43991">MAENSISSPNNITIESTPSSSNPNINILSPPPPSVASPSIDSIPQISSPQTQNNNNNNLLIPQQQLKNYQLQQSLQRSPSISRLTQQQQFNNNNNNNNNTLQQQYGNGGQMNFATSSQRSLSQGMLAAGQNTQFNNLQSQLLAATQPRQKAGLVQGYQGGGNNNNNAAAAQQTLQSMGMMGSIGNLSSQLSTNGALAYAQQRISQGQSRQQQQQQLSQQNSLTSPQVNSQGKLEPEVEDLLLEIADEFIDSVTTVACSLAKHRKSSTLETKDVLLHLGWSKTSIWSSDFGKNEYGNVEAEQEEQEEAQTPLSKRNWQLSIPGFTSDEHKKKPVPTDIHKKRLEMIRALMAASHSGINTDNSKDTIRQGLSNSIGGNHQVRSLSSEQLVSQSVGPSMLQQVPRF</sequence>
<dbReference type="PANTHER" id="PTHR12264">
    <property type="entry name" value="TRANSCRIPTION INITIATION FACTOR TFIID SUBUNIT 12"/>
    <property type="match status" value="1"/>
</dbReference>
<name>A0A835HJE9_9MAGN</name>
<accession>A0A835HJE9</accession>
<keyword evidence="9" id="KW-1185">Reference proteome</keyword>
<dbReference type="PANTHER" id="PTHR12264:SF26">
    <property type="entry name" value="TRANSCRIPTION INITIATION FACTOR TFIID SUBUNIT 12B"/>
    <property type="match status" value="1"/>
</dbReference>
<dbReference type="SUPFAM" id="SSF47113">
    <property type="entry name" value="Histone-fold"/>
    <property type="match status" value="1"/>
</dbReference>
<keyword evidence="5" id="KW-0539">Nucleus</keyword>
<evidence type="ECO:0000256" key="5">
    <source>
        <dbReference type="ARBA" id="ARBA00023242"/>
    </source>
</evidence>
<dbReference type="Pfam" id="PF03847">
    <property type="entry name" value="TFIID_20kDa"/>
    <property type="match status" value="1"/>
</dbReference>
<evidence type="ECO:0000256" key="4">
    <source>
        <dbReference type="ARBA" id="ARBA00023163"/>
    </source>
</evidence>
<evidence type="ECO:0000313" key="8">
    <source>
        <dbReference type="EMBL" id="KAF9599427.1"/>
    </source>
</evidence>
<evidence type="ECO:0000256" key="6">
    <source>
        <dbReference type="SAM" id="MobiDB-lite"/>
    </source>
</evidence>
<feature type="domain" description="Transcription initiation factor TFIID subunit 12" evidence="7">
    <location>
        <begin position="226"/>
        <end position="277"/>
    </location>
</feature>
<dbReference type="GO" id="GO:0046982">
    <property type="term" value="F:protein heterodimerization activity"/>
    <property type="evidence" value="ECO:0007669"/>
    <property type="project" value="InterPro"/>
</dbReference>
<dbReference type="AlphaFoldDB" id="A0A835HJE9"/>
<dbReference type="GO" id="GO:0005669">
    <property type="term" value="C:transcription factor TFIID complex"/>
    <property type="evidence" value="ECO:0007669"/>
    <property type="project" value="InterPro"/>
</dbReference>
<dbReference type="Proteomes" id="UP000631114">
    <property type="component" value="Unassembled WGS sequence"/>
</dbReference>
<dbReference type="GO" id="GO:0017025">
    <property type="term" value="F:TBP-class protein binding"/>
    <property type="evidence" value="ECO:0007669"/>
    <property type="project" value="TreeGrafter"/>
</dbReference>
<proteinExistence type="inferred from homology"/>
<keyword evidence="4" id="KW-0804">Transcription</keyword>
<evidence type="ECO:0000259" key="7">
    <source>
        <dbReference type="Pfam" id="PF03847"/>
    </source>
</evidence>
<dbReference type="Gene3D" id="1.10.20.10">
    <property type="entry name" value="Histone, subunit A"/>
    <property type="match status" value="1"/>
</dbReference>
<dbReference type="EMBL" id="JADFTS010000007">
    <property type="protein sequence ID" value="KAF9599427.1"/>
    <property type="molecule type" value="Genomic_DNA"/>
</dbReference>
<dbReference type="CDD" id="cd07981">
    <property type="entry name" value="HFD_TAF12"/>
    <property type="match status" value="1"/>
</dbReference>